<keyword evidence="2" id="KW-1185">Reference proteome</keyword>
<sequence length="160" mass="17449">MGFDHALFHLKIVAASAAVSVFSPKQQRPVSSSYSHLSSATQPLRVSAISCSYQQLLSASVAIVFCTSAAAFCLLLLYVQIATPFVLVSAAAKLLLVQPTAFLLLPLLPLFSRSLLFGCSFYLQQLPFQFLLGFLSFLFLPSILNFSAALLSFFFLRLIS</sequence>
<name>A0ACC0BYE9_CATRO</name>
<evidence type="ECO:0000313" key="2">
    <source>
        <dbReference type="Proteomes" id="UP001060085"/>
    </source>
</evidence>
<organism evidence="1 2">
    <name type="scientific">Catharanthus roseus</name>
    <name type="common">Madagascar periwinkle</name>
    <name type="synonym">Vinca rosea</name>
    <dbReference type="NCBI Taxonomy" id="4058"/>
    <lineage>
        <taxon>Eukaryota</taxon>
        <taxon>Viridiplantae</taxon>
        <taxon>Streptophyta</taxon>
        <taxon>Embryophyta</taxon>
        <taxon>Tracheophyta</taxon>
        <taxon>Spermatophyta</taxon>
        <taxon>Magnoliopsida</taxon>
        <taxon>eudicotyledons</taxon>
        <taxon>Gunneridae</taxon>
        <taxon>Pentapetalae</taxon>
        <taxon>asterids</taxon>
        <taxon>lamiids</taxon>
        <taxon>Gentianales</taxon>
        <taxon>Apocynaceae</taxon>
        <taxon>Rauvolfioideae</taxon>
        <taxon>Vinceae</taxon>
        <taxon>Catharanthinae</taxon>
        <taxon>Catharanthus</taxon>
    </lineage>
</organism>
<reference evidence="2" key="1">
    <citation type="journal article" date="2023" name="Nat. Plants">
        <title>Single-cell RNA sequencing provides a high-resolution roadmap for understanding the multicellular compartmentation of specialized metabolism.</title>
        <authorList>
            <person name="Sun S."/>
            <person name="Shen X."/>
            <person name="Li Y."/>
            <person name="Li Y."/>
            <person name="Wang S."/>
            <person name="Li R."/>
            <person name="Zhang H."/>
            <person name="Shen G."/>
            <person name="Guo B."/>
            <person name="Wei J."/>
            <person name="Xu J."/>
            <person name="St-Pierre B."/>
            <person name="Chen S."/>
            <person name="Sun C."/>
        </authorList>
    </citation>
    <scope>NUCLEOTIDE SEQUENCE [LARGE SCALE GENOMIC DNA]</scope>
</reference>
<dbReference type="EMBL" id="CM044702">
    <property type="protein sequence ID" value="KAI5677642.1"/>
    <property type="molecule type" value="Genomic_DNA"/>
</dbReference>
<dbReference type="Proteomes" id="UP001060085">
    <property type="component" value="Linkage Group LG02"/>
</dbReference>
<evidence type="ECO:0000313" key="1">
    <source>
        <dbReference type="EMBL" id="KAI5677642.1"/>
    </source>
</evidence>
<proteinExistence type="predicted"/>
<accession>A0ACC0BYE9</accession>
<protein>
    <submittedName>
        <fullName evidence="1">Uncharacterized protein</fullName>
    </submittedName>
</protein>
<comment type="caution">
    <text evidence="1">The sequence shown here is derived from an EMBL/GenBank/DDBJ whole genome shotgun (WGS) entry which is preliminary data.</text>
</comment>
<gene>
    <name evidence="1" type="ORF">M9H77_08592</name>
</gene>